<evidence type="ECO:0000259" key="10">
    <source>
        <dbReference type="Pfam" id="PF09976"/>
    </source>
</evidence>
<dbReference type="SUPFAM" id="SSF48452">
    <property type="entry name" value="TPR-like"/>
    <property type="match status" value="1"/>
</dbReference>
<evidence type="ECO:0000256" key="3">
    <source>
        <dbReference type="ARBA" id="ARBA00022692"/>
    </source>
</evidence>
<keyword evidence="3" id="KW-0812">Transmembrane</keyword>
<feature type="domain" description="Ancillary SecYEG translocon subunit/Cell division coordinator CpoB TPR" evidence="10">
    <location>
        <begin position="16"/>
        <end position="216"/>
    </location>
</feature>
<dbReference type="InterPro" id="IPR026039">
    <property type="entry name" value="YfgM"/>
</dbReference>
<evidence type="ECO:0000313" key="11">
    <source>
        <dbReference type="EMBL" id="EAW31474.1"/>
    </source>
</evidence>
<dbReference type="OrthoDB" id="9789675at2"/>
<evidence type="ECO:0000256" key="6">
    <source>
        <dbReference type="ARBA" id="ARBA00023186"/>
    </source>
</evidence>
<keyword evidence="12" id="KW-1185">Reference proteome</keyword>
<keyword evidence="2" id="KW-1003">Cell membrane</keyword>
<evidence type="ECO:0000256" key="1">
    <source>
        <dbReference type="ARBA" id="ARBA00004401"/>
    </source>
</evidence>
<feature type="region of interest" description="Disordered" evidence="9">
    <location>
        <begin position="217"/>
        <end position="242"/>
    </location>
</feature>
<dbReference type="Proteomes" id="UP000004931">
    <property type="component" value="Unassembled WGS sequence"/>
</dbReference>
<dbReference type="InterPro" id="IPR018704">
    <property type="entry name" value="SecYEG/CpoB_TPR"/>
</dbReference>
<dbReference type="STRING" id="247633.GP2143_07989"/>
<evidence type="ECO:0000256" key="7">
    <source>
        <dbReference type="ARBA" id="ARBA00024197"/>
    </source>
</evidence>
<sequence length="242" mass="25933">MSDSYRTEEEQVEALKAWWRENGKSTLVAIALAVMGVFGWQGWQKQQQADQSTASAIYQNLLTAANGDNGQATLAQIATANHLADTLKADYTGTTYAHFAALYKAKFAVDDNDLNAAAAELQWVLDNGAIDEVRIQARLRLAKVLLAEGQMDEAMKLTVGENKGYSAAFSEVKGDILAAQGDSVGALSVYQQARDIAATGEGGQSLLINLKIQQLENAQQSDENQTGNDESAANDSAKKGDV</sequence>
<dbReference type="PIRSF" id="PIRSF006170">
    <property type="entry name" value="YfgM"/>
    <property type="match status" value="1"/>
</dbReference>
<dbReference type="eggNOG" id="COG2976">
    <property type="taxonomic scope" value="Bacteria"/>
</dbReference>
<keyword evidence="4" id="KW-1133">Transmembrane helix</keyword>
<dbReference type="GO" id="GO:0044877">
    <property type="term" value="F:protein-containing complex binding"/>
    <property type="evidence" value="ECO:0007669"/>
    <property type="project" value="InterPro"/>
</dbReference>
<comment type="similarity">
    <text evidence="7">Belongs to the YfgM family.</text>
</comment>
<dbReference type="AlphaFoldDB" id="A0YCF5"/>
<reference evidence="11 12" key="1">
    <citation type="journal article" date="2010" name="J. Bacteriol.">
        <title>Genome sequence of the oligotrophic marine Gammaproteobacterium HTCC2143, isolated from the Oregon Coast.</title>
        <authorList>
            <person name="Oh H.M."/>
            <person name="Kang I."/>
            <person name="Ferriera S."/>
            <person name="Giovannoni S.J."/>
            <person name="Cho J.C."/>
        </authorList>
    </citation>
    <scope>NUCLEOTIDE SEQUENCE [LARGE SCALE GENOMIC DNA]</scope>
    <source>
        <strain evidence="11 12">HTCC2143</strain>
    </source>
</reference>
<keyword evidence="5" id="KW-0472">Membrane</keyword>
<evidence type="ECO:0000256" key="2">
    <source>
        <dbReference type="ARBA" id="ARBA00022475"/>
    </source>
</evidence>
<evidence type="ECO:0000256" key="8">
    <source>
        <dbReference type="ARBA" id="ARBA00024235"/>
    </source>
</evidence>
<dbReference type="EMBL" id="AAVT01000003">
    <property type="protein sequence ID" value="EAW31474.1"/>
    <property type="molecule type" value="Genomic_DNA"/>
</dbReference>
<accession>A0YCF5</accession>
<comment type="subcellular location">
    <subcellularLocation>
        <location evidence="1">Cell membrane</location>
        <topology evidence="1">Single-pass type II membrane protein</topology>
    </subcellularLocation>
</comment>
<dbReference type="Pfam" id="PF09976">
    <property type="entry name" value="TPR_21"/>
    <property type="match status" value="1"/>
</dbReference>
<dbReference type="PANTHER" id="PTHR38035:SF1">
    <property type="entry name" value="ANCILLARY SECYEG TRANSLOCON SUBUNIT"/>
    <property type="match status" value="1"/>
</dbReference>
<feature type="compositionally biased region" description="Polar residues" evidence="9">
    <location>
        <begin position="217"/>
        <end position="234"/>
    </location>
</feature>
<evidence type="ECO:0000256" key="4">
    <source>
        <dbReference type="ARBA" id="ARBA00022989"/>
    </source>
</evidence>
<evidence type="ECO:0000313" key="12">
    <source>
        <dbReference type="Proteomes" id="UP000004931"/>
    </source>
</evidence>
<protein>
    <recommendedName>
        <fullName evidence="8">Ancillary SecYEG translocon subunit</fullName>
    </recommendedName>
</protein>
<dbReference type="PANTHER" id="PTHR38035">
    <property type="entry name" value="UPF0070 PROTEIN YFGM"/>
    <property type="match status" value="1"/>
</dbReference>
<keyword evidence="6" id="KW-0143">Chaperone</keyword>
<dbReference type="InterPro" id="IPR011990">
    <property type="entry name" value="TPR-like_helical_dom_sf"/>
</dbReference>
<name>A0YCF5_9GAMM</name>
<evidence type="ECO:0000256" key="9">
    <source>
        <dbReference type="SAM" id="MobiDB-lite"/>
    </source>
</evidence>
<gene>
    <name evidence="11" type="ORF">GP2143_07989</name>
</gene>
<evidence type="ECO:0000256" key="5">
    <source>
        <dbReference type="ARBA" id="ARBA00023136"/>
    </source>
</evidence>
<organism evidence="11 12">
    <name type="scientific">marine gamma proteobacterium HTCC2143</name>
    <dbReference type="NCBI Taxonomy" id="247633"/>
    <lineage>
        <taxon>Bacteria</taxon>
        <taxon>Pseudomonadati</taxon>
        <taxon>Pseudomonadota</taxon>
        <taxon>Gammaproteobacteria</taxon>
        <taxon>Cellvibrionales</taxon>
        <taxon>Spongiibacteraceae</taxon>
        <taxon>BD1-7 clade</taxon>
    </lineage>
</organism>
<proteinExistence type="inferred from homology"/>
<comment type="caution">
    <text evidence="11">The sequence shown here is derived from an EMBL/GenBank/DDBJ whole genome shotgun (WGS) entry which is preliminary data.</text>
</comment>
<dbReference type="GO" id="GO:0005886">
    <property type="term" value="C:plasma membrane"/>
    <property type="evidence" value="ECO:0007669"/>
    <property type="project" value="UniProtKB-SubCell"/>
</dbReference>